<accession>A0AAD3S4Y1</accession>
<keyword evidence="1" id="KW-0472">Membrane</keyword>
<evidence type="ECO:0000313" key="2">
    <source>
        <dbReference type="EMBL" id="GMH04564.1"/>
    </source>
</evidence>
<dbReference type="EMBL" id="BSYO01000005">
    <property type="protein sequence ID" value="GMH04564.1"/>
    <property type="molecule type" value="Genomic_DNA"/>
</dbReference>
<protein>
    <submittedName>
        <fullName evidence="2">Uncharacterized protein</fullName>
    </submittedName>
</protein>
<organism evidence="2 3">
    <name type="scientific">Nepenthes gracilis</name>
    <name type="common">Slender pitcher plant</name>
    <dbReference type="NCBI Taxonomy" id="150966"/>
    <lineage>
        <taxon>Eukaryota</taxon>
        <taxon>Viridiplantae</taxon>
        <taxon>Streptophyta</taxon>
        <taxon>Embryophyta</taxon>
        <taxon>Tracheophyta</taxon>
        <taxon>Spermatophyta</taxon>
        <taxon>Magnoliopsida</taxon>
        <taxon>eudicotyledons</taxon>
        <taxon>Gunneridae</taxon>
        <taxon>Pentapetalae</taxon>
        <taxon>Caryophyllales</taxon>
        <taxon>Nepenthaceae</taxon>
        <taxon>Nepenthes</taxon>
    </lineage>
</organism>
<keyword evidence="3" id="KW-1185">Reference proteome</keyword>
<sequence length="76" mass="8366">MSFLSVNLLTAAARAHHLHLLFFAVVLPFYHGINILSFSSTSAGRINSGWEIAILAPLIHPMEIELLPLVSGKMRL</sequence>
<reference evidence="2" key="1">
    <citation type="submission" date="2023-05" db="EMBL/GenBank/DDBJ databases">
        <title>Nepenthes gracilis genome sequencing.</title>
        <authorList>
            <person name="Fukushima K."/>
        </authorList>
    </citation>
    <scope>NUCLEOTIDE SEQUENCE</scope>
    <source>
        <strain evidence="2">SING2019-196</strain>
    </source>
</reference>
<feature type="transmembrane region" description="Helical" evidence="1">
    <location>
        <begin position="20"/>
        <end position="38"/>
    </location>
</feature>
<gene>
    <name evidence="2" type="ORF">Nepgr_006404</name>
</gene>
<keyword evidence="1" id="KW-0812">Transmembrane</keyword>
<evidence type="ECO:0000256" key="1">
    <source>
        <dbReference type="SAM" id="Phobius"/>
    </source>
</evidence>
<keyword evidence="1" id="KW-1133">Transmembrane helix</keyword>
<name>A0AAD3S4Y1_NEPGR</name>
<evidence type="ECO:0000313" key="3">
    <source>
        <dbReference type="Proteomes" id="UP001279734"/>
    </source>
</evidence>
<comment type="caution">
    <text evidence="2">The sequence shown here is derived from an EMBL/GenBank/DDBJ whole genome shotgun (WGS) entry which is preliminary data.</text>
</comment>
<dbReference type="AlphaFoldDB" id="A0AAD3S4Y1"/>
<dbReference type="Proteomes" id="UP001279734">
    <property type="component" value="Unassembled WGS sequence"/>
</dbReference>
<proteinExistence type="predicted"/>